<keyword evidence="10" id="KW-1185">Reference proteome</keyword>
<evidence type="ECO:0000313" key="10">
    <source>
        <dbReference type="Proteomes" id="UP000000536"/>
    </source>
</evidence>
<dbReference type="SUPFAM" id="SSF52743">
    <property type="entry name" value="Subtilisin-like"/>
    <property type="match status" value="1"/>
</dbReference>
<feature type="active site" description="Charge relay system" evidence="5 6">
    <location>
        <position position="239"/>
    </location>
</feature>
<dbReference type="Pfam" id="PF00082">
    <property type="entry name" value="Peptidase_S8"/>
    <property type="match status" value="1"/>
</dbReference>
<evidence type="ECO:0000256" key="6">
    <source>
        <dbReference type="PROSITE-ProRule" id="PRU01240"/>
    </source>
</evidence>
<accession>Q5JEH9</accession>
<dbReference type="SMR" id="Q5JEH9"/>
<dbReference type="PANTHER" id="PTHR43806:SF11">
    <property type="entry name" value="CEREVISIN-RELATED"/>
    <property type="match status" value="1"/>
</dbReference>
<dbReference type="Proteomes" id="UP000000536">
    <property type="component" value="Chromosome"/>
</dbReference>
<dbReference type="InterPro" id="IPR036852">
    <property type="entry name" value="Peptidase_S8/S53_dom_sf"/>
</dbReference>
<dbReference type="AlphaFoldDB" id="Q5JEH9"/>
<feature type="domain" description="Peptidase S8/S53" evidence="8">
    <location>
        <begin position="230"/>
        <end position="481"/>
    </location>
</feature>
<name>Q5JEH9_THEKO</name>
<reference evidence="9 10" key="1">
    <citation type="journal article" date="2005" name="Genome Res.">
        <title>Complete genome sequence of the hyperthermophilic archaeon Thermococcus kodakaraensis KOD1 and comparison with Pyrococcus genomes.</title>
        <authorList>
            <person name="Fukui T."/>
            <person name="Atomi H."/>
            <person name="Kanai T."/>
            <person name="Matsumi R."/>
            <person name="Fujiwara S."/>
            <person name="Imanaka T."/>
        </authorList>
    </citation>
    <scope>NUCLEOTIDE SEQUENCE [LARGE SCALE GENOMIC DNA]</scope>
    <source>
        <strain evidence="10">ATCC BAA-918 / JCM 12380 / KOD1</strain>
    </source>
</reference>
<dbReference type="GO" id="GO:0006508">
    <property type="term" value="P:proteolysis"/>
    <property type="evidence" value="ECO:0007669"/>
    <property type="project" value="UniProtKB-KW"/>
</dbReference>
<dbReference type="PATRIC" id="fig|69014.16.peg.79"/>
<dbReference type="OrthoDB" id="27270at2157"/>
<evidence type="ECO:0000256" key="2">
    <source>
        <dbReference type="ARBA" id="ARBA00022670"/>
    </source>
</evidence>
<dbReference type="RefSeq" id="WP_011249031.1">
    <property type="nucleotide sequence ID" value="NC_006624.1"/>
</dbReference>
<dbReference type="InterPro" id="IPR000209">
    <property type="entry name" value="Peptidase_S8/S53_dom"/>
</dbReference>
<protein>
    <submittedName>
        <fullName evidence="9">Subtilisin-like serine protease</fullName>
    </submittedName>
</protein>
<keyword evidence="2 6" id="KW-0645">Protease</keyword>
<dbReference type="KEGG" id="tko:TK0076"/>
<dbReference type="EMBL" id="AP006878">
    <property type="protein sequence ID" value="BAD84265.1"/>
    <property type="molecule type" value="Genomic_DNA"/>
</dbReference>
<evidence type="ECO:0000256" key="4">
    <source>
        <dbReference type="ARBA" id="ARBA00022825"/>
    </source>
</evidence>
<dbReference type="InterPro" id="IPR022398">
    <property type="entry name" value="Peptidase_S8_His-AS"/>
</dbReference>
<dbReference type="InterPro" id="IPR015500">
    <property type="entry name" value="Peptidase_S8_subtilisin-rel"/>
</dbReference>
<dbReference type="GeneID" id="78446581"/>
<dbReference type="InParanoid" id="Q5JEH9"/>
<dbReference type="EnsemblBacteria" id="BAD84265">
    <property type="protein sequence ID" value="BAD84265"/>
    <property type="gene ID" value="TK0076"/>
</dbReference>
<dbReference type="GO" id="GO:0004252">
    <property type="term" value="F:serine-type endopeptidase activity"/>
    <property type="evidence" value="ECO:0000318"/>
    <property type="project" value="GO_Central"/>
</dbReference>
<dbReference type="PROSITE" id="PS51892">
    <property type="entry name" value="SUBTILASE"/>
    <property type="match status" value="1"/>
</dbReference>
<dbReference type="InterPro" id="IPR023828">
    <property type="entry name" value="Peptidase_S8_Ser-AS"/>
</dbReference>
<dbReference type="PRINTS" id="PR00723">
    <property type="entry name" value="SUBTILISIN"/>
</dbReference>
<dbReference type="InterPro" id="IPR023827">
    <property type="entry name" value="Peptidase_S8_Asp-AS"/>
</dbReference>
<feature type="active site" description="Charge relay system" evidence="5 6">
    <location>
        <position position="271"/>
    </location>
</feature>
<feature type="active site" description="Charge relay system" evidence="5 6">
    <location>
        <position position="448"/>
    </location>
</feature>
<gene>
    <name evidence="9" type="ordered locus">TK0076</name>
</gene>
<dbReference type="InterPro" id="IPR050131">
    <property type="entry name" value="Peptidase_S8_subtilisin-like"/>
</dbReference>
<dbReference type="Gene3D" id="3.40.50.200">
    <property type="entry name" value="Peptidase S8/S53 domain"/>
    <property type="match status" value="1"/>
</dbReference>
<dbReference type="PhylomeDB" id="Q5JEH9"/>
<dbReference type="HOGENOM" id="CLU_494013_0_0_2"/>
<dbReference type="PANTHER" id="PTHR43806">
    <property type="entry name" value="PEPTIDASE S8"/>
    <property type="match status" value="1"/>
</dbReference>
<keyword evidence="4 6" id="KW-0720">Serine protease</keyword>
<evidence type="ECO:0000256" key="7">
    <source>
        <dbReference type="RuleBase" id="RU003355"/>
    </source>
</evidence>
<dbReference type="eggNOG" id="arCOG00702">
    <property type="taxonomic scope" value="Archaea"/>
</dbReference>
<organism evidence="9 10">
    <name type="scientific">Thermococcus kodakarensis (strain ATCC BAA-918 / JCM 12380 / KOD1)</name>
    <name type="common">Pyrococcus kodakaraensis (strain KOD1)</name>
    <dbReference type="NCBI Taxonomy" id="69014"/>
    <lineage>
        <taxon>Archaea</taxon>
        <taxon>Methanobacteriati</taxon>
        <taxon>Methanobacteriota</taxon>
        <taxon>Thermococci</taxon>
        <taxon>Thermococcales</taxon>
        <taxon>Thermococcaceae</taxon>
        <taxon>Thermococcus</taxon>
    </lineage>
</organism>
<evidence type="ECO:0000313" key="9">
    <source>
        <dbReference type="EMBL" id="BAD84265.1"/>
    </source>
</evidence>
<evidence type="ECO:0000256" key="5">
    <source>
        <dbReference type="PIRSR" id="PIRSR615500-1"/>
    </source>
</evidence>
<comment type="similarity">
    <text evidence="1 6 7">Belongs to the peptidase S8 family.</text>
</comment>
<dbReference type="STRING" id="69014.TK0076"/>
<dbReference type="PROSITE" id="PS00137">
    <property type="entry name" value="SUBTILASE_HIS"/>
    <property type="match status" value="1"/>
</dbReference>
<proteinExistence type="inferred from homology"/>
<evidence type="ECO:0000256" key="1">
    <source>
        <dbReference type="ARBA" id="ARBA00011073"/>
    </source>
</evidence>
<evidence type="ECO:0000259" key="8">
    <source>
        <dbReference type="Pfam" id="PF00082"/>
    </source>
</evidence>
<sequence length="524" mass="56618">MRALPVISIIFIMLLSTLSVAVADSSSNETISTPALEMPSLTISDYVNKALIAFKAWRFDSKGLIKTNTGIYVDERFWDWLSGSIQESANLTDAALKWAQVFHQKVQNDEPIQWIFITWTKPNDRLKEALEALGAEVLYVDDDINAISLKARPSLIKNLVYSQAFDFDYRFYIREVWPDLYVETGPTILENETTFTPANVTITPEQVSGAIWNIKLVKADLAWSKEGITGKGVTVAVLDTGVDCDHVMLQGACVGFENFVTDEPAKDLNGHGTHVAGIIAGRPTKVTWEGKEVYVSGVAPEANILAVKVLGQDGGGTMTQIIQGLDYVVEWKKKHPGEPIVISMSLGSPFGSPRDPMVQKVEQIIREEHIPVVIAAGNEFAVIDSPGIATGAITVAAVDRNMKVASFSGKGPGLNIYDIKPDIAAPGVKILSAKAGTRNEFIAMSGTSMATPHVSGVVALILQKHGDLTPETIKLILEKTAYPLDGIDALPTWSGAGVVDAYAAVKAEPSESGGLIDFLRRLLG</sequence>
<keyword evidence="3 6" id="KW-0378">Hydrolase</keyword>
<dbReference type="PROSITE" id="PS00136">
    <property type="entry name" value="SUBTILASE_ASP"/>
    <property type="match status" value="1"/>
</dbReference>
<dbReference type="CDD" id="cd07487">
    <property type="entry name" value="Peptidases_S8_1"/>
    <property type="match status" value="1"/>
</dbReference>
<dbReference type="PROSITE" id="PS00138">
    <property type="entry name" value="SUBTILASE_SER"/>
    <property type="match status" value="1"/>
</dbReference>
<evidence type="ECO:0000256" key="3">
    <source>
        <dbReference type="ARBA" id="ARBA00022801"/>
    </source>
</evidence>